<dbReference type="GO" id="GO:0016740">
    <property type="term" value="F:transferase activity"/>
    <property type="evidence" value="ECO:0007669"/>
    <property type="project" value="UniProtKB-KW"/>
</dbReference>
<dbReference type="InterPro" id="IPR050834">
    <property type="entry name" value="Glycosyltransf_2"/>
</dbReference>
<dbReference type="PANTHER" id="PTHR43685:SF11">
    <property type="entry name" value="GLYCOSYLTRANSFERASE TAGX-RELATED"/>
    <property type="match status" value="1"/>
</dbReference>
<sequence>MPFRACPSVEELPSPPRDARGWPWTTGPAAPPAAGPLPTVTLVTPSFNQARFLEATIRSVLLQGYPSLEYVIMDGGSTDGSVEIIRKYEPWLAAWVSRRDRGQSDALNQGLARAEGEVVNWLCSDDRLVPGALHALARFRAANPDAIAWAGACRTVTIEGRSYYTNAPRGATREELADWGRSGRISQPACFFRRDAWERLRGVEESYHYAMDFDLWLRMSALGRFALTEEVWAEETMHDATKSFGQRGRSLAEVHLIQIRHGFERVALERMGEALQQREDMLARHPAIRLKTQLNLWVRPFLDALRKPSR</sequence>
<dbReference type="InterPro" id="IPR029044">
    <property type="entry name" value="Nucleotide-diphossugar_trans"/>
</dbReference>
<evidence type="ECO:0000313" key="3">
    <source>
        <dbReference type="EMBL" id="ACL66586.1"/>
    </source>
</evidence>
<dbReference type="HOGENOM" id="CLU_025996_21_0_7"/>
<keyword evidence="3" id="KW-0808">Transferase</keyword>
<name>B8JGU9_ANAD2</name>
<feature type="domain" description="Glycosyltransferase 2-like" evidence="2">
    <location>
        <begin position="42"/>
        <end position="198"/>
    </location>
</feature>
<dbReference type="CDD" id="cd06433">
    <property type="entry name" value="GT_2_WfgS_like"/>
    <property type="match status" value="1"/>
</dbReference>
<dbReference type="Proteomes" id="UP000007089">
    <property type="component" value="Chromosome"/>
</dbReference>
<dbReference type="Gene3D" id="3.90.550.10">
    <property type="entry name" value="Spore Coat Polysaccharide Biosynthesis Protein SpsA, Chain A"/>
    <property type="match status" value="1"/>
</dbReference>
<feature type="region of interest" description="Disordered" evidence="1">
    <location>
        <begin position="1"/>
        <end position="33"/>
    </location>
</feature>
<keyword evidence="4" id="KW-1185">Reference proteome</keyword>
<protein>
    <submittedName>
        <fullName evidence="3">Glycosyl transferase family 2</fullName>
    </submittedName>
</protein>
<dbReference type="AlphaFoldDB" id="B8JGU9"/>
<dbReference type="EMBL" id="CP001359">
    <property type="protein sequence ID" value="ACL66586.1"/>
    <property type="molecule type" value="Genomic_DNA"/>
</dbReference>
<evidence type="ECO:0000259" key="2">
    <source>
        <dbReference type="Pfam" id="PF00535"/>
    </source>
</evidence>
<dbReference type="CAZy" id="GT2">
    <property type="family name" value="Glycosyltransferase Family 2"/>
</dbReference>
<proteinExistence type="predicted"/>
<dbReference type="InterPro" id="IPR001173">
    <property type="entry name" value="Glyco_trans_2-like"/>
</dbReference>
<dbReference type="KEGG" id="acp:A2cp1_3252"/>
<dbReference type="PANTHER" id="PTHR43685">
    <property type="entry name" value="GLYCOSYLTRANSFERASE"/>
    <property type="match status" value="1"/>
</dbReference>
<reference evidence="3" key="1">
    <citation type="submission" date="2009-01" db="EMBL/GenBank/DDBJ databases">
        <title>Complete sequence of Anaeromyxobacter dehalogenans 2CP-1.</title>
        <authorList>
            <consortium name="US DOE Joint Genome Institute"/>
            <person name="Lucas S."/>
            <person name="Copeland A."/>
            <person name="Lapidus A."/>
            <person name="Glavina del Rio T."/>
            <person name="Dalin E."/>
            <person name="Tice H."/>
            <person name="Bruce D."/>
            <person name="Goodwin L."/>
            <person name="Pitluck S."/>
            <person name="Saunders E."/>
            <person name="Brettin T."/>
            <person name="Detter J.C."/>
            <person name="Han C."/>
            <person name="Larimer F."/>
            <person name="Land M."/>
            <person name="Hauser L."/>
            <person name="Kyrpides N."/>
            <person name="Ovchinnikova G."/>
            <person name="Beliaev A.S."/>
            <person name="Richardson P."/>
        </authorList>
    </citation>
    <scope>NUCLEOTIDE SEQUENCE</scope>
    <source>
        <strain evidence="3">2CP-1</strain>
    </source>
</reference>
<evidence type="ECO:0000313" key="4">
    <source>
        <dbReference type="Proteomes" id="UP000007089"/>
    </source>
</evidence>
<dbReference type="SUPFAM" id="SSF53448">
    <property type="entry name" value="Nucleotide-diphospho-sugar transferases"/>
    <property type="match status" value="1"/>
</dbReference>
<evidence type="ECO:0000256" key="1">
    <source>
        <dbReference type="SAM" id="MobiDB-lite"/>
    </source>
</evidence>
<accession>B8JGU9</accession>
<dbReference type="Pfam" id="PF00535">
    <property type="entry name" value="Glycos_transf_2"/>
    <property type="match status" value="1"/>
</dbReference>
<gene>
    <name evidence="3" type="ordered locus">A2cp1_3252</name>
</gene>
<organism evidence="3 4">
    <name type="scientific">Anaeromyxobacter dehalogenans (strain ATCC BAA-258 / DSM 21875 / 2CP-1)</name>
    <dbReference type="NCBI Taxonomy" id="455488"/>
    <lineage>
        <taxon>Bacteria</taxon>
        <taxon>Pseudomonadati</taxon>
        <taxon>Myxococcota</taxon>
        <taxon>Myxococcia</taxon>
        <taxon>Myxococcales</taxon>
        <taxon>Cystobacterineae</taxon>
        <taxon>Anaeromyxobacteraceae</taxon>
        <taxon>Anaeromyxobacter</taxon>
    </lineage>
</organism>